<evidence type="ECO:0000256" key="4">
    <source>
        <dbReference type="ARBA" id="ARBA00022840"/>
    </source>
</evidence>
<dbReference type="Proteomes" id="UP000583266">
    <property type="component" value="Unassembled WGS sequence"/>
</dbReference>
<dbReference type="GO" id="GO:0015421">
    <property type="term" value="F:ABC-type oligopeptide transporter activity"/>
    <property type="evidence" value="ECO:0007669"/>
    <property type="project" value="TreeGrafter"/>
</dbReference>
<name>A0A848GHC4_9BACT</name>
<feature type="domain" description="ABC transporter" evidence="8">
    <location>
        <begin position="334"/>
        <end position="545"/>
    </location>
</feature>
<evidence type="ECO:0000256" key="2">
    <source>
        <dbReference type="ARBA" id="ARBA00022692"/>
    </source>
</evidence>
<feature type="transmembrane region" description="Helical" evidence="7">
    <location>
        <begin position="274"/>
        <end position="296"/>
    </location>
</feature>
<evidence type="ECO:0000256" key="6">
    <source>
        <dbReference type="ARBA" id="ARBA00023136"/>
    </source>
</evidence>
<feature type="transmembrane region" description="Helical" evidence="7">
    <location>
        <begin position="247"/>
        <end position="268"/>
    </location>
</feature>
<evidence type="ECO:0000256" key="1">
    <source>
        <dbReference type="ARBA" id="ARBA00004651"/>
    </source>
</evidence>
<dbReference type="SMART" id="SM00382">
    <property type="entry name" value="AAA"/>
    <property type="match status" value="1"/>
</dbReference>
<dbReference type="SUPFAM" id="SSF52540">
    <property type="entry name" value="P-loop containing nucleoside triphosphate hydrolases"/>
    <property type="match status" value="1"/>
</dbReference>
<dbReference type="InterPro" id="IPR027417">
    <property type="entry name" value="P-loop_NTPase"/>
</dbReference>
<evidence type="ECO:0000256" key="5">
    <source>
        <dbReference type="ARBA" id="ARBA00022989"/>
    </source>
</evidence>
<keyword evidence="11" id="KW-1185">Reference proteome</keyword>
<dbReference type="Gene3D" id="3.40.50.300">
    <property type="entry name" value="P-loop containing nucleotide triphosphate hydrolases"/>
    <property type="match status" value="1"/>
</dbReference>
<protein>
    <submittedName>
        <fullName evidence="10">Cyclic peptide export ABC transporter</fullName>
    </submittedName>
</protein>
<feature type="transmembrane region" description="Helical" evidence="7">
    <location>
        <begin position="127"/>
        <end position="148"/>
    </location>
</feature>
<dbReference type="Pfam" id="PF00005">
    <property type="entry name" value="ABC_tran"/>
    <property type="match status" value="1"/>
</dbReference>
<dbReference type="GO" id="GO:0005886">
    <property type="term" value="C:plasma membrane"/>
    <property type="evidence" value="ECO:0007669"/>
    <property type="project" value="UniProtKB-SubCell"/>
</dbReference>
<keyword evidence="2 7" id="KW-0812">Transmembrane</keyword>
<comment type="caution">
    <text evidence="10">The sequence shown here is derived from an EMBL/GenBank/DDBJ whole genome shotgun (WGS) entry which is preliminary data.</text>
</comment>
<dbReference type="InterPro" id="IPR005898">
    <property type="entry name" value="Cyc_pep_transpt_SyrD/YojI"/>
</dbReference>
<feature type="domain" description="ABC transmembrane type-1" evidence="9">
    <location>
        <begin position="21"/>
        <end position="297"/>
    </location>
</feature>
<evidence type="ECO:0000259" key="8">
    <source>
        <dbReference type="PROSITE" id="PS50893"/>
    </source>
</evidence>
<keyword evidence="5 7" id="KW-1133">Transmembrane helix</keyword>
<dbReference type="SUPFAM" id="SSF90123">
    <property type="entry name" value="ABC transporter transmembrane region"/>
    <property type="match status" value="1"/>
</dbReference>
<dbReference type="RefSeq" id="WP_169224904.1">
    <property type="nucleotide sequence ID" value="NZ_JABBGC010000001.1"/>
</dbReference>
<proteinExistence type="predicted"/>
<dbReference type="InterPro" id="IPR003439">
    <property type="entry name" value="ABC_transporter-like_ATP-bd"/>
</dbReference>
<feature type="transmembrane region" description="Helical" evidence="7">
    <location>
        <begin position="154"/>
        <end position="173"/>
    </location>
</feature>
<dbReference type="PROSITE" id="PS50929">
    <property type="entry name" value="ABC_TM1F"/>
    <property type="match status" value="1"/>
</dbReference>
<dbReference type="GO" id="GO:0016887">
    <property type="term" value="F:ATP hydrolysis activity"/>
    <property type="evidence" value="ECO:0007669"/>
    <property type="project" value="InterPro"/>
</dbReference>
<organism evidence="10 11">
    <name type="scientific">Chitinophaga fulva</name>
    <dbReference type="NCBI Taxonomy" id="2728842"/>
    <lineage>
        <taxon>Bacteria</taxon>
        <taxon>Pseudomonadati</taxon>
        <taxon>Bacteroidota</taxon>
        <taxon>Chitinophagia</taxon>
        <taxon>Chitinophagales</taxon>
        <taxon>Chitinophagaceae</taxon>
        <taxon>Chitinophaga</taxon>
    </lineage>
</organism>
<dbReference type="AlphaFoldDB" id="A0A848GHC4"/>
<dbReference type="Gene3D" id="1.20.1560.10">
    <property type="entry name" value="ABC transporter type 1, transmembrane domain"/>
    <property type="match status" value="1"/>
</dbReference>
<evidence type="ECO:0000256" key="7">
    <source>
        <dbReference type="SAM" id="Phobius"/>
    </source>
</evidence>
<reference evidence="10 11" key="1">
    <citation type="submission" date="2020-04" db="EMBL/GenBank/DDBJ databases">
        <title>Chitinophaga sp. G-6-1-13 sp. nov., isolated from soil.</title>
        <authorList>
            <person name="Dahal R.H."/>
            <person name="Chaudhary D.K."/>
        </authorList>
    </citation>
    <scope>NUCLEOTIDE SEQUENCE [LARGE SCALE GENOMIC DNA]</scope>
    <source>
        <strain evidence="10 11">G-6-1-13</strain>
    </source>
</reference>
<dbReference type="PANTHER" id="PTHR43394">
    <property type="entry name" value="ATP-DEPENDENT PERMEASE MDL1, MITOCHONDRIAL"/>
    <property type="match status" value="1"/>
</dbReference>
<feature type="transmembrane region" description="Helical" evidence="7">
    <location>
        <begin position="54"/>
        <end position="71"/>
    </location>
</feature>
<dbReference type="GO" id="GO:1904680">
    <property type="term" value="F:peptide transmembrane transporter activity"/>
    <property type="evidence" value="ECO:0007669"/>
    <property type="project" value="InterPro"/>
</dbReference>
<dbReference type="InterPro" id="IPR036640">
    <property type="entry name" value="ABC1_TM_sf"/>
</dbReference>
<dbReference type="InterPro" id="IPR003593">
    <property type="entry name" value="AAA+_ATPase"/>
</dbReference>
<dbReference type="EMBL" id="JABBGC010000001">
    <property type="protein sequence ID" value="NML37864.1"/>
    <property type="molecule type" value="Genomic_DNA"/>
</dbReference>
<dbReference type="NCBIfam" id="TIGR01194">
    <property type="entry name" value="cyc_pep_trnsptr"/>
    <property type="match status" value="1"/>
</dbReference>
<accession>A0A848GHC4</accession>
<gene>
    <name evidence="10" type="ORF">HHL17_11725</name>
</gene>
<evidence type="ECO:0000313" key="11">
    <source>
        <dbReference type="Proteomes" id="UP000583266"/>
    </source>
</evidence>
<keyword evidence="3" id="KW-0547">Nucleotide-binding</keyword>
<dbReference type="InterPro" id="IPR011527">
    <property type="entry name" value="ABC1_TM_dom"/>
</dbReference>
<dbReference type="GO" id="GO:0005524">
    <property type="term" value="F:ATP binding"/>
    <property type="evidence" value="ECO:0007669"/>
    <property type="project" value="UniProtKB-KW"/>
</dbReference>
<evidence type="ECO:0000259" key="9">
    <source>
        <dbReference type="PROSITE" id="PS50929"/>
    </source>
</evidence>
<comment type="subcellular location">
    <subcellularLocation>
        <location evidence="1">Cell membrane</location>
        <topology evidence="1">Multi-pass membrane protein</topology>
    </subcellularLocation>
</comment>
<keyword evidence="6 7" id="KW-0472">Membrane</keyword>
<evidence type="ECO:0000313" key="10">
    <source>
        <dbReference type="EMBL" id="NML37864.1"/>
    </source>
</evidence>
<feature type="transmembrane region" description="Helical" evidence="7">
    <location>
        <begin position="20"/>
        <end position="42"/>
    </location>
</feature>
<keyword evidence="4" id="KW-0067">ATP-binding</keyword>
<dbReference type="PANTHER" id="PTHR43394:SF1">
    <property type="entry name" value="ATP-BINDING CASSETTE SUB-FAMILY B MEMBER 10, MITOCHONDRIAL"/>
    <property type="match status" value="1"/>
</dbReference>
<evidence type="ECO:0000256" key="3">
    <source>
        <dbReference type="ARBA" id="ARBA00022741"/>
    </source>
</evidence>
<dbReference type="PROSITE" id="PS50893">
    <property type="entry name" value="ABC_TRANSPORTER_2"/>
    <property type="match status" value="1"/>
</dbReference>
<sequence length="549" mass="62464">MKKLLEIILPVIGRLRLVKYIVWGILSGLFNFLFINFITKVISRLIAGDFEESRAGYIAIFAAVILLYIWIRRALSLAIINLAQSVFWSLRKEIFTLALKAGYHQIIRRKPEIHTAILGDVQVLTDASLNIIGFFSSSILALSCFVYLSSISLLLFLITLVVAAVGVTVYYLSARRNVRHFNRSRELENRFEESVNAVLYGFKEIFVEPVKGNEIYHQNVIPVAQESYDSNMKAFSGFINNQMTGQVLFYILIAAVLLFFSLILHISAGNTVSFVFTLFYLLGSLETIMVLLPGIARAGVAAKHLTTLKQELESVQQQDPEEVVGFRKEDFQSIVVRNLEFQYGDKDRFFALGPVDLEVSRGEVIFIYGSNGSGKSTFLNTLLGLYQHVAGEIMLNGVQVTDGYHTAYRGLFSVVFSDFYLFNELYGVADFDQQQWEYYLSLFELEGKVTLKGRRLSTTDLSTGQRKRLALIVALMENKPILVMDEWAADQDPYFRKKFYTEIIPVLKGIGYTIIAITHDDKYYYCADRLFRMDYGKLCPETVEMPAVR</sequence>
<dbReference type="InterPro" id="IPR039421">
    <property type="entry name" value="Type_1_exporter"/>
</dbReference>